<comment type="subcellular location">
    <subcellularLocation>
        <location evidence="1">Nucleus</location>
    </subcellularLocation>
</comment>
<comment type="similarity">
    <text evidence="4">Belongs to the HSF family.</text>
</comment>
<dbReference type="Proteomes" id="UP001516023">
    <property type="component" value="Unassembled WGS sequence"/>
</dbReference>
<evidence type="ECO:0000256" key="3">
    <source>
        <dbReference type="ARBA" id="ARBA00023242"/>
    </source>
</evidence>
<comment type="caution">
    <text evidence="7">The sequence shown here is derived from an EMBL/GenBank/DDBJ whole genome shotgun (WGS) entry which is preliminary data.</text>
</comment>
<dbReference type="EMBL" id="JABMIG020000096">
    <property type="protein sequence ID" value="KAL3792953.1"/>
    <property type="molecule type" value="Genomic_DNA"/>
</dbReference>
<evidence type="ECO:0000256" key="5">
    <source>
        <dbReference type="SAM" id="MobiDB-lite"/>
    </source>
</evidence>
<accession>A0ABD3PXP2</accession>
<keyword evidence="2" id="KW-0238">DNA-binding</keyword>
<evidence type="ECO:0000313" key="7">
    <source>
        <dbReference type="EMBL" id="KAL3792953.1"/>
    </source>
</evidence>
<feature type="region of interest" description="Disordered" evidence="5">
    <location>
        <begin position="530"/>
        <end position="558"/>
    </location>
</feature>
<organism evidence="7 8">
    <name type="scientific">Cyclotella cryptica</name>
    <dbReference type="NCBI Taxonomy" id="29204"/>
    <lineage>
        <taxon>Eukaryota</taxon>
        <taxon>Sar</taxon>
        <taxon>Stramenopiles</taxon>
        <taxon>Ochrophyta</taxon>
        <taxon>Bacillariophyta</taxon>
        <taxon>Coscinodiscophyceae</taxon>
        <taxon>Thalassiosirophycidae</taxon>
        <taxon>Stephanodiscales</taxon>
        <taxon>Stephanodiscaceae</taxon>
        <taxon>Cyclotella</taxon>
    </lineage>
</organism>
<dbReference type="GO" id="GO:0005634">
    <property type="term" value="C:nucleus"/>
    <property type="evidence" value="ECO:0007669"/>
    <property type="project" value="UniProtKB-SubCell"/>
</dbReference>
<dbReference type="InterPro" id="IPR036388">
    <property type="entry name" value="WH-like_DNA-bd_sf"/>
</dbReference>
<sequence>MNNNNLNPRDDVTHEERGDTSPPPNTLKHRIKRAMAMECDDSSAVHISSVLAAASALASLGESTPPSTPENSAASVNHLTFDEIAPPPNSRVLPAKFDHDVPMTFPQKLMEILSNSQISDIITWLPNGKGFIILQKRKFASEVMPLYFKHSKFTSFTRKLNRWGFVRVTKGPESGAYYHKYFQRGEHSLCMQMHCQSSKMPSRDNASRESDSPAQTCITSPGVASALSSLHLEETPSPIAAMGSLTRRPPFETSFSSSNPKIFAPDLSRRDGMDIVSDNNEGDRKIGSQRALCGIKPSFSLNYQQKHVLNEHALRMLQSSRHHMSTSQHSFNHSALQHARQDRSQHSKSFGFEKVLGSLNTASSRQHPFVIQAAMNALLRTDNVSQPQMSDQAYLRMIQAKEQHKSLGCHTNVTRPLISEQDYLDMIRAKEQNKSLGRAEGATKAPMNDQAYLEMLRAKEQTKASALFVSALGAALGNPADTQTMISQAMQSQVRKYEEQNRIVEGGEMKPSGTKGNYYMSQGQVAHLRQELAQNGNESRSTSPRDRYPQAVRRASAA</sequence>
<dbReference type="GO" id="GO:0003677">
    <property type="term" value="F:DNA binding"/>
    <property type="evidence" value="ECO:0007669"/>
    <property type="project" value="UniProtKB-KW"/>
</dbReference>
<dbReference type="Gene3D" id="1.10.10.10">
    <property type="entry name" value="Winged helix-like DNA-binding domain superfamily/Winged helix DNA-binding domain"/>
    <property type="match status" value="1"/>
</dbReference>
<keyword evidence="3" id="KW-0539">Nucleus</keyword>
<feature type="compositionally biased region" description="Basic and acidic residues" evidence="5">
    <location>
        <begin position="8"/>
        <end position="19"/>
    </location>
</feature>
<dbReference type="PANTHER" id="PTHR10015">
    <property type="entry name" value="HEAT SHOCK TRANSCRIPTION FACTOR"/>
    <property type="match status" value="1"/>
</dbReference>
<dbReference type="PRINTS" id="PR00056">
    <property type="entry name" value="HSFDOMAIN"/>
</dbReference>
<feature type="compositionally biased region" description="Polar residues" evidence="5">
    <location>
        <begin position="532"/>
        <end position="542"/>
    </location>
</feature>
<name>A0ABD3PXP2_9STRA</name>
<dbReference type="Pfam" id="PF00447">
    <property type="entry name" value="HSF_DNA-bind"/>
    <property type="match status" value="1"/>
</dbReference>
<evidence type="ECO:0000313" key="8">
    <source>
        <dbReference type="Proteomes" id="UP001516023"/>
    </source>
</evidence>
<protein>
    <recommendedName>
        <fullName evidence="6">HSF-type DNA-binding domain-containing protein</fullName>
    </recommendedName>
</protein>
<dbReference type="FunFam" id="1.10.10.10:FF:000479">
    <property type="entry name" value="Predicted protein"/>
    <property type="match status" value="1"/>
</dbReference>
<dbReference type="InterPro" id="IPR036390">
    <property type="entry name" value="WH_DNA-bd_sf"/>
</dbReference>
<proteinExistence type="inferred from homology"/>
<dbReference type="PANTHER" id="PTHR10015:SF206">
    <property type="entry name" value="HSF-TYPE DNA-BINDING DOMAIN-CONTAINING PROTEIN"/>
    <property type="match status" value="1"/>
</dbReference>
<gene>
    <name evidence="7" type="ORF">HJC23_010966</name>
</gene>
<dbReference type="AlphaFoldDB" id="A0ABD3PXP2"/>
<feature type="region of interest" description="Disordered" evidence="5">
    <location>
        <begin position="1"/>
        <end position="26"/>
    </location>
</feature>
<keyword evidence="8" id="KW-1185">Reference proteome</keyword>
<feature type="domain" description="HSF-type DNA-binding" evidence="6">
    <location>
        <begin position="101"/>
        <end position="196"/>
    </location>
</feature>
<evidence type="ECO:0000256" key="1">
    <source>
        <dbReference type="ARBA" id="ARBA00004123"/>
    </source>
</evidence>
<evidence type="ECO:0000256" key="4">
    <source>
        <dbReference type="RuleBase" id="RU004020"/>
    </source>
</evidence>
<dbReference type="InterPro" id="IPR000232">
    <property type="entry name" value="HSF_DNA-bd"/>
</dbReference>
<dbReference type="SMART" id="SM00415">
    <property type="entry name" value="HSF"/>
    <property type="match status" value="1"/>
</dbReference>
<dbReference type="SUPFAM" id="SSF46785">
    <property type="entry name" value="Winged helix' DNA-binding domain"/>
    <property type="match status" value="1"/>
</dbReference>
<evidence type="ECO:0000259" key="6">
    <source>
        <dbReference type="SMART" id="SM00415"/>
    </source>
</evidence>
<reference evidence="7 8" key="1">
    <citation type="journal article" date="2020" name="G3 (Bethesda)">
        <title>Improved Reference Genome for Cyclotella cryptica CCMP332, a Model for Cell Wall Morphogenesis, Salinity Adaptation, and Lipid Production in Diatoms (Bacillariophyta).</title>
        <authorList>
            <person name="Roberts W.R."/>
            <person name="Downey K.M."/>
            <person name="Ruck E.C."/>
            <person name="Traller J.C."/>
            <person name="Alverson A.J."/>
        </authorList>
    </citation>
    <scope>NUCLEOTIDE SEQUENCE [LARGE SCALE GENOMIC DNA]</scope>
    <source>
        <strain evidence="7 8">CCMP332</strain>
    </source>
</reference>
<evidence type="ECO:0000256" key="2">
    <source>
        <dbReference type="ARBA" id="ARBA00023125"/>
    </source>
</evidence>